<keyword evidence="2" id="KW-1185">Reference proteome</keyword>
<dbReference type="EMBL" id="BPLR01000482">
    <property type="protein sequence ID" value="GIY95077.1"/>
    <property type="molecule type" value="Genomic_DNA"/>
</dbReference>
<dbReference type="AlphaFoldDB" id="A0AAV4XIV1"/>
<sequence>MKHLTHIGSRLHTSLTCSYYGAGEMGISDGNDSFPRAFFRALRLNDICMQLVDWSRFDSESVAHSSVRSRRIIRLGTTCSPNSSMSFIHGGVANGSFSEQLLNCFRSIHHPNSLTAPSI</sequence>
<gene>
    <name evidence="1" type="ORF">CEXT_444311</name>
</gene>
<comment type="caution">
    <text evidence="1">The sequence shown here is derived from an EMBL/GenBank/DDBJ whole genome shotgun (WGS) entry which is preliminary data.</text>
</comment>
<accession>A0AAV4XIV1</accession>
<proteinExistence type="predicted"/>
<name>A0AAV4XIV1_CAEEX</name>
<protein>
    <submittedName>
        <fullName evidence="1">Uncharacterized protein</fullName>
    </submittedName>
</protein>
<organism evidence="1 2">
    <name type="scientific">Caerostris extrusa</name>
    <name type="common">Bark spider</name>
    <name type="synonym">Caerostris bankana</name>
    <dbReference type="NCBI Taxonomy" id="172846"/>
    <lineage>
        <taxon>Eukaryota</taxon>
        <taxon>Metazoa</taxon>
        <taxon>Ecdysozoa</taxon>
        <taxon>Arthropoda</taxon>
        <taxon>Chelicerata</taxon>
        <taxon>Arachnida</taxon>
        <taxon>Araneae</taxon>
        <taxon>Araneomorphae</taxon>
        <taxon>Entelegynae</taxon>
        <taxon>Araneoidea</taxon>
        <taxon>Araneidae</taxon>
        <taxon>Caerostris</taxon>
    </lineage>
</organism>
<evidence type="ECO:0000313" key="2">
    <source>
        <dbReference type="Proteomes" id="UP001054945"/>
    </source>
</evidence>
<dbReference type="Proteomes" id="UP001054945">
    <property type="component" value="Unassembled WGS sequence"/>
</dbReference>
<evidence type="ECO:0000313" key="1">
    <source>
        <dbReference type="EMBL" id="GIY95077.1"/>
    </source>
</evidence>
<reference evidence="1 2" key="1">
    <citation type="submission" date="2021-06" db="EMBL/GenBank/DDBJ databases">
        <title>Caerostris extrusa draft genome.</title>
        <authorList>
            <person name="Kono N."/>
            <person name="Arakawa K."/>
        </authorList>
    </citation>
    <scope>NUCLEOTIDE SEQUENCE [LARGE SCALE GENOMIC DNA]</scope>
</reference>